<accession>A0A0A9AEF3</accession>
<name>A0A0A9AEF3_ARUDO</name>
<organism evidence="1">
    <name type="scientific">Arundo donax</name>
    <name type="common">Giant reed</name>
    <name type="synonym">Donax arundinaceus</name>
    <dbReference type="NCBI Taxonomy" id="35708"/>
    <lineage>
        <taxon>Eukaryota</taxon>
        <taxon>Viridiplantae</taxon>
        <taxon>Streptophyta</taxon>
        <taxon>Embryophyta</taxon>
        <taxon>Tracheophyta</taxon>
        <taxon>Spermatophyta</taxon>
        <taxon>Magnoliopsida</taxon>
        <taxon>Liliopsida</taxon>
        <taxon>Poales</taxon>
        <taxon>Poaceae</taxon>
        <taxon>PACMAD clade</taxon>
        <taxon>Arundinoideae</taxon>
        <taxon>Arundineae</taxon>
        <taxon>Arundo</taxon>
    </lineage>
</organism>
<sequence length="52" mass="6052">MAHVLKGLEVSILKGVLEHRSDKLWARFVIEASEGFNQMQILCPLMHLLHRR</sequence>
<dbReference type="EMBL" id="GBRH01252418">
    <property type="protein sequence ID" value="JAD45477.1"/>
    <property type="molecule type" value="Transcribed_RNA"/>
</dbReference>
<dbReference type="GO" id="GO:0003700">
    <property type="term" value="F:DNA-binding transcription factor activity"/>
    <property type="evidence" value="ECO:0007669"/>
    <property type="project" value="InterPro"/>
</dbReference>
<proteinExistence type="predicted"/>
<reference evidence="1" key="1">
    <citation type="submission" date="2014-09" db="EMBL/GenBank/DDBJ databases">
        <authorList>
            <person name="Magalhaes I.L.F."/>
            <person name="Oliveira U."/>
            <person name="Santos F.R."/>
            <person name="Vidigal T.H.D.A."/>
            <person name="Brescovit A.D."/>
            <person name="Santos A.J."/>
        </authorList>
    </citation>
    <scope>NUCLEOTIDE SEQUENCE</scope>
    <source>
        <tissue evidence="1">Shoot tissue taken approximately 20 cm above the soil surface</tissue>
    </source>
</reference>
<reference evidence="1" key="2">
    <citation type="journal article" date="2015" name="Data Brief">
        <title>Shoot transcriptome of the giant reed, Arundo donax.</title>
        <authorList>
            <person name="Barrero R.A."/>
            <person name="Guerrero F.D."/>
            <person name="Moolhuijzen P."/>
            <person name="Goolsby J.A."/>
            <person name="Tidwell J."/>
            <person name="Bellgard S.E."/>
            <person name="Bellgard M.I."/>
        </authorList>
    </citation>
    <scope>NUCLEOTIDE SEQUENCE</scope>
    <source>
        <tissue evidence="1">Shoot tissue taken approximately 20 cm above the soil surface</tissue>
    </source>
</reference>
<evidence type="ECO:0000313" key="1">
    <source>
        <dbReference type="EMBL" id="JAD45477.1"/>
    </source>
</evidence>
<protein>
    <submittedName>
        <fullName evidence="1">Uncharacterized protein</fullName>
    </submittedName>
</protein>
<dbReference type="PANTHER" id="PTHR46196:SF3">
    <property type="entry name" value="TRANSCRIPTION FACTOR LHW-LIKE ISOFORM X1"/>
    <property type="match status" value="1"/>
</dbReference>
<dbReference type="PANTHER" id="PTHR46196">
    <property type="entry name" value="TRANSCRIPTION FACTOR BHLH155-LIKE ISOFORM X1-RELATED"/>
    <property type="match status" value="1"/>
</dbReference>
<dbReference type="InterPro" id="IPR043561">
    <property type="entry name" value="LHW-like"/>
</dbReference>
<dbReference type="AlphaFoldDB" id="A0A0A9AEF3"/>